<feature type="chain" id="PRO_5023148597" description="Secreted protein" evidence="2">
    <location>
        <begin position="19"/>
        <end position="84"/>
    </location>
</feature>
<feature type="region of interest" description="Disordered" evidence="1">
    <location>
        <begin position="30"/>
        <end position="60"/>
    </location>
</feature>
<sequence>MLELLGSFLCMSLVAVRSIHPSILYRLSGVGSRGQQPKKPRLPSPQLLPAHPEGSPGVARPVERYSLSNVPWVFPGVSYQRDMP</sequence>
<protein>
    <recommendedName>
        <fullName evidence="5">Secreted protein</fullName>
    </recommendedName>
</protein>
<gene>
    <name evidence="3" type="ORF">D4764_12G0010370</name>
</gene>
<accession>A0A5C6PGY1</accession>
<dbReference type="AlphaFoldDB" id="A0A5C6PGY1"/>
<organism evidence="3 4">
    <name type="scientific">Takifugu flavidus</name>
    <name type="common">sansaifugu</name>
    <dbReference type="NCBI Taxonomy" id="433684"/>
    <lineage>
        <taxon>Eukaryota</taxon>
        <taxon>Metazoa</taxon>
        <taxon>Chordata</taxon>
        <taxon>Craniata</taxon>
        <taxon>Vertebrata</taxon>
        <taxon>Euteleostomi</taxon>
        <taxon>Actinopterygii</taxon>
        <taxon>Neopterygii</taxon>
        <taxon>Teleostei</taxon>
        <taxon>Neoteleostei</taxon>
        <taxon>Acanthomorphata</taxon>
        <taxon>Eupercaria</taxon>
        <taxon>Tetraodontiformes</taxon>
        <taxon>Tetradontoidea</taxon>
        <taxon>Tetraodontidae</taxon>
        <taxon>Takifugu</taxon>
    </lineage>
</organism>
<feature type="signal peptide" evidence="2">
    <location>
        <begin position="1"/>
        <end position="18"/>
    </location>
</feature>
<keyword evidence="2" id="KW-0732">Signal</keyword>
<evidence type="ECO:0008006" key="5">
    <source>
        <dbReference type="Google" id="ProtNLM"/>
    </source>
</evidence>
<evidence type="ECO:0000256" key="1">
    <source>
        <dbReference type="SAM" id="MobiDB-lite"/>
    </source>
</evidence>
<evidence type="ECO:0000256" key="2">
    <source>
        <dbReference type="SAM" id="SignalP"/>
    </source>
</evidence>
<dbReference type="Proteomes" id="UP000324091">
    <property type="component" value="Chromosome 12"/>
</dbReference>
<evidence type="ECO:0000313" key="3">
    <source>
        <dbReference type="EMBL" id="TWW77647.1"/>
    </source>
</evidence>
<comment type="caution">
    <text evidence="3">The sequence shown here is derived from an EMBL/GenBank/DDBJ whole genome shotgun (WGS) entry which is preliminary data.</text>
</comment>
<evidence type="ECO:0000313" key="4">
    <source>
        <dbReference type="Proteomes" id="UP000324091"/>
    </source>
</evidence>
<name>A0A5C6PGY1_9TELE</name>
<proteinExistence type="predicted"/>
<reference evidence="3 4" key="1">
    <citation type="submission" date="2019-04" db="EMBL/GenBank/DDBJ databases">
        <title>Chromosome genome assembly for Takifugu flavidus.</title>
        <authorList>
            <person name="Xiao S."/>
        </authorList>
    </citation>
    <scope>NUCLEOTIDE SEQUENCE [LARGE SCALE GENOMIC DNA]</scope>
    <source>
        <strain evidence="3">HTHZ2018</strain>
        <tissue evidence="3">Muscle</tissue>
    </source>
</reference>
<dbReference type="EMBL" id="RHFK02000004">
    <property type="protein sequence ID" value="TWW77647.1"/>
    <property type="molecule type" value="Genomic_DNA"/>
</dbReference>
<keyword evidence="4" id="KW-1185">Reference proteome</keyword>